<dbReference type="GO" id="GO:0006890">
    <property type="term" value="P:retrograde vesicle-mediated transport, Golgi to endoplasmic reticulum"/>
    <property type="evidence" value="ECO:0007669"/>
    <property type="project" value="TreeGrafter"/>
</dbReference>
<proteinExistence type="inferred from homology"/>
<dbReference type="GO" id="GO:0005525">
    <property type="term" value="F:GTP binding"/>
    <property type="evidence" value="ECO:0007669"/>
    <property type="project" value="UniProtKB-KW"/>
</dbReference>
<dbReference type="InterPro" id="IPR045888">
    <property type="entry name" value="Erv"/>
</dbReference>
<dbReference type="EMBL" id="CAJVPL010000376">
    <property type="protein sequence ID" value="CAG8489539.1"/>
    <property type="molecule type" value="Genomic_DNA"/>
</dbReference>
<keyword evidence="8 12" id="KW-1133">Transmembrane helix</keyword>
<feature type="compositionally biased region" description="Acidic residues" evidence="11">
    <location>
        <begin position="648"/>
        <end position="666"/>
    </location>
</feature>
<dbReference type="InterPro" id="IPR039542">
    <property type="entry name" value="Erv_N"/>
</dbReference>
<evidence type="ECO:0000313" key="16">
    <source>
        <dbReference type="Proteomes" id="UP000789831"/>
    </source>
</evidence>
<reference evidence="15" key="1">
    <citation type="submission" date="2021-06" db="EMBL/GenBank/DDBJ databases">
        <authorList>
            <person name="Kallberg Y."/>
            <person name="Tangrot J."/>
            <person name="Rosling A."/>
        </authorList>
    </citation>
    <scope>NUCLEOTIDE SEQUENCE</scope>
    <source>
        <strain evidence="15">MT106</strain>
    </source>
</reference>
<dbReference type="Pfam" id="PF07970">
    <property type="entry name" value="COPIIcoated_ERV"/>
    <property type="match status" value="1"/>
</dbReference>
<keyword evidence="5 12" id="KW-0812">Transmembrane</keyword>
<keyword evidence="7" id="KW-0378">Hydrolase</keyword>
<feature type="region of interest" description="Disordered" evidence="11">
    <location>
        <begin position="646"/>
        <end position="666"/>
    </location>
</feature>
<dbReference type="Pfam" id="PF13850">
    <property type="entry name" value="ERGIC_N"/>
    <property type="match status" value="1"/>
</dbReference>
<evidence type="ECO:0000256" key="8">
    <source>
        <dbReference type="ARBA" id="ARBA00022989"/>
    </source>
</evidence>
<evidence type="ECO:0000256" key="5">
    <source>
        <dbReference type="ARBA" id="ARBA00022692"/>
    </source>
</evidence>
<evidence type="ECO:0000256" key="10">
    <source>
        <dbReference type="ARBA" id="ARBA00023136"/>
    </source>
</evidence>
<dbReference type="GO" id="GO:0006888">
    <property type="term" value="P:endoplasmic reticulum to Golgi vesicle-mediated transport"/>
    <property type="evidence" value="ECO:0007669"/>
    <property type="project" value="TreeGrafter"/>
</dbReference>
<dbReference type="GO" id="GO:0000139">
    <property type="term" value="C:Golgi membrane"/>
    <property type="evidence" value="ECO:0007669"/>
    <property type="project" value="TreeGrafter"/>
</dbReference>
<evidence type="ECO:0000313" key="15">
    <source>
        <dbReference type="EMBL" id="CAG8489539.1"/>
    </source>
</evidence>
<dbReference type="PANTHER" id="PTHR10984">
    <property type="entry name" value="ENDOPLASMIC RETICULUM-GOLGI INTERMEDIATE COMPARTMENT PROTEIN"/>
    <property type="match status" value="1"/>
</dbReference>
<evidence type="ECO:0000256" key="9">
    <source>
        <dbReference type="ARBA" id="ARBA00023134"/>
    </source>
</evidence>
<comment type="similarity">
    <text evidence="2">Belongs to the GPN-loop GTPase family.</text>
</comment>
<dbReference type="OrthoDB" id="270930at2759"/>
<dbReference type="AlphaFoldDB" id="A0A9N8ZGD7"/>
<evidence type="ECO:0000256" key="7">
    <source>
        <dbReference type="ARBA" id="ARBA00022801"/>
    </source>
</evidence>
<dbReference type="FunFam" id="3.40.50.300:FF:000552">
    <property type="entry name" value="GPN-loop GTPase 3"/>
    <property type="match status" value="1"/>
</dbReference>
<evidence type="ECO:0000256" key="3">
    <source>
        <dbReference type="ARBA" id="ARBA00005648"/>
    </source>
</evidence>
<comment type="similarity">
    <text evidence="3">Belongs to the ERGIC family.</text>
</comment>
<keyword evidence="10 12" id="KW-0472">Membrane</keyword>
<keyword evidence="16" id="KW-1185">Reference proteome</keyword>
<dbReference type="PANTHER" id="PTHR10984:SF25">
    <property type="entry name" value="ENDOPLASMIC RETICULUM-GOLGI INTERMEDIATE COMPARTMENT PROTEIN 3"/>
    <property type="match status" value="1"/>
</dbReference>
<evidence type="ECO:0000256" key="6">
    <source>
        <dbReference type="ARBA" id="ARBA00022741"/>
    </source>
</evidence>
<protein>
    <recommendedName>
        <fullName evidence="4">GPN-loop GTPase 3</fullName>
    </recommendedName>
</protein>
<evidence type="ECO:0000256" key="12">
    <source>
        <dbReference type="SAM" id="Phobius"/>
    </source>
</evidence>
<evidence type="ECO:0000256" key="11">
    <source>
        <dbReference type="SAM" id="MobiDB-lite"/>
    </source>
</evidence>
<feature type="transmembrane region" description="Helical" evidence="12">
    <location>
        <begin position="357"/>
        <end position="378"/>
    </location>
</feature>
<feature type="domain" description="Endoplasmic reticulum vesicle transporter C-terminal" evidence="13">
    <location>
        <begin position="154"/>
        <end position="379"/>
    </location>
</feature>
<feature type="transmembrane region" description="Helical" evidence="12">
    <location>
        <begin position="453"/>
        <end position="478"/>
    </location>
</feature>
<feature type="domain" description="Endoplasmic reticulum vesicle transporter N-terminal" evidence="14">
    <location>
        <begin position="11"/>
        <end position="100"/>
    </location>
</feature>
<name>A0A9N8ZGD7_9GLOM</name>
<feature type="transmembrane region" description="Helical" evidence="12">
    <location>
        <begin position="29"/>
        <end position="47"/>
    </location>
</feature>
<dbReference type="InterPro" id="IPR012936">
    <property type="entry name" value="Erv_C"/>
</dbReference>
<evidence type="ECO:0000256" key="4">
    <source>
        <dbReference type="ARBA" id="ARBA00014587"/>
    </source>
</evidence>
<keyword evidence="6" id="KW-0547">Nucleotide-binding</keyword>
<keyword evidence="9" id="KW-0342">GTP-binding</keyword>
<dbReference type="GO" id="GO:0030134">
    <property type="term" value="C:COPII-coated ER to Golgi transport vesicle"/>
    <property type="evidence" value="ECO:0007669"/>
    <property type="project" value="TreeGrafter"/>
</dbReference>
<dbReference type="GO" id="GO:0005789">
    <property type="term" value="C:endoplasmic reticulum membrane"/>
    <property type="evidence" value="ECO:0007669"/>
    <property type="project" value="TreeGrafter"/>
</dbReference>
<dbReference type="Pfam" id="PF03029">
    <property type="entry name" value="ATP_bind_1"/>
    <property type="match status" value="1"/>
</dbReference>
<organism evidence="15 16">
    <name type="scientific">Ambispora gerdemannii</name>
    <dbReference type="NCBI Taxonomy" id="144530"/>
    <lineage>
        <taxon>Eukaryota</taxon>
        <taxon>Fungi</taxon>
        <taxon>Fungi incertae sedis</taxon>
        <taxon>Mucoromycota</taxon>
        <taxon>Glomeromycotina</taxon>
        <taxon>Glomeromycetes</taxon>
        <taxon>Archaeosporales</taxon>
        <taxon>Ambisporaceae</taxon>
        <taxon>Ambispora</taxon>
    </lineage>
</organism>
<dbReference type="InterPro" id="IPR030228">
    <property type="entry name" value="Gpn3"/>
</dbReference>
<dbReference type="GO" id="GO:0016787">
    <property type="term" value="F:hydrolase activity"/>
    <property type="evidence" value="ECO:0007669"/>
    <property type="project" value="UniProtKB-KW"/>
</dbReference>
<dbReference type="InterPro" id="IPR027417">
    <property type="entry name" value="P-loop_NTPase"/>
</dbReference>
<dbReference type="SUPFAM" id="SSF52540">
    <property type="entry name" value="P-loop containing nucleoside triphosphate hydrolases"/>
    <property type="match status" value="1"/>
</dbReference>
<evidence type="ECO:0000256" key="1">
    <source>
        <dbReference type="ARBA" id="ARBA00004141"/>
    </source>
</evidence>
<comment type="caution">
    <text evidence="15">The sequence shown here is derived from an EMBL/GenBank/DDBJ whole genome shotgun (WGS) entry which is preliminary data.</text>
</comment>
<dbReference type="InterPro" id="IPR004130">
    <property type="entry name" value="Gpn"/>
</dbReference>
<feature type="region of interest" description="Disordered" evidence="11">
    <location>
        <begin position="119"/>
        <end position="142"/>
    </location>
</feature>
<gene>
    <name evidence="15" type="ORF">AGERDE_LOCUS3674</name>
</gene>
<evidence type="ECO:0000256" key="2">
    <source>
        <dbReference type="ARBA" id="ARBA00005290"/>
    </source>
</evidence>
<evidence type="ECO:0000259" key="13">
    <source>
        <dbReference type="Pfam" id="PF07970"/>
    </source>
</evidence>
<accession>A0A9N8ZGD7</accession>
<dbReference type="Gene3D" id="3.40.50.300">
    <property type="entry name" value="P-loop containing nucleotide triphosphate hydrolases"/>
    <property type="match status" value="1"/>
</dbReference>
<comment type="subcellular location">
    <subcellularLocation>
        <location evidence="1">Membrane</location>
        <topology evidence="1">Multi-pass membrane protein</topology>
    </subcellularLocation>
</comment>
<dbReference type="CDD" id="cd17872">
    <property type="entry name" value="GPN3"/>
    <property type="match status" value="1"/>
</dbReference>
<evidence type="ECO:0000259" key="14">
    <source>
        <dbReference type="Pfam" id="PF13850"/>
    </source>
</evidence>
<dbReference type="Proteomes" id="UP000789831">
    <property type="component" value="Unassembled WGS sequence"/>
</dbReference>
<feature type="compositionally biased region" description="Polar residues" evidence="11">
    <location>
        <begin position="129"/>
        <end position="142"/>
    </location>
</feature>
<sequence length="666" mass="75726">MPKHGSFLSRFQNLDAYAKTLDDFRVRTYYGAALTIISVCLITVLLMSEYADYKRTEIKAELVVDKSRKERLTINVNITFPKVPCYLLSVDVIDSAGEAQSDDLTHDIYKTRLDNKGNPIEKEKAKVPQNVSTTDGNSTDGNSTDVTTKECGSCYGGEEPPSGCCNTCEEVQEAYSKKGWSFSSADKIDQCIKEGWVAKIKKQSKEGCNIHGSVDVKKISGNFHFAPGKSFQQNHIHIHDLQSFFDDFTKHDFSHIIHHLSYGPIVDGVINPLDGVVRQIEEGNYEYQYYHKVVATQFHYLNQTSIYTNQFSVTQYERDLTNLDETRSHAHNGLPGVWFYYDISPMLIINREQKKSFTHFLTGVCAIIGGIFTVAGILDGGRTVQLVMGPAGSGKSTYCATMMTHCQTVGRSVHLMNLDPAAERFEYKPSIDIRDLITLEDVMEELHFGPNGGLIYCLEQVTFLSITIIVFLSFVFLLNNLDWLEDELGDFEDDYLIIDCPGQIELYTHFPIMKRICDCFQRLNFRICGIFLLESQFMQDKSKFFAGVLSAMSAMISLEIPHINVMSKMDLLGKVKRRELERYFEPDPLLVTEEVNAQTNPKFHNLNKAIVQLIDDYNMVSFLPLNINDEESVEVVLSHIDNATQYGEDLEPREPEDDFDYDYEDQ</sequence>